<organism evidence="2 3">
    <name type="scientific">Steinernema glaseri</name>
    <dbReference type="NCBI Taxonomy" id="37863"/>
    <lineage>
        <taxon>Eukaryota</taxon>
        <taxon>Metazoa</taxon>
        <taxon>Ecdysozoa</taxon>
        <taxon>Nematoda</taxon>
        <taxon>Chromadorea</taxon>
        <taxon>Rhabditida</taxon>
        <taxon>Tylenchina</taxon>
        <taxon>Panagrolaimomorpha</taxon>
        <taxon>Strongyloidoidea</taxon>
        <taxon>Steinernematidae</taxon>
        <taxon>Steinernema</taxon>
    </lineage>
</organism>
<reference evidence="3" key="1">
    <citation type="submission" date="2016-11" db="UniProtKB">
        <authorList>
            <consortium name="WormBaseParasite"/>
        </authorList>
    </citation>
    <scope>IDENTIFICATION</scope>
</reference>
<feature type="region of interest" description="Disordered" evidence="1">
    <location>
        <begin position="29"/>
        <end position="61"/>
    </location>
</feature>
<feature type="compositionally biased region" description="Acidic residues" evidence="1">
    <location>
        <begin position="184"/>
        <end position="196"/>
    </location>
</feature>
<feature type="compositionally biased region" description="Basic and acidic residues" evidence="1">
    <location>
        <begin position="47"/>
        <end position="61"/>
    </location>
</feature>
<evidence type="ECO:0000313" key="2">
    <source>
        <dbReference type="Proteomes" id="UP000095287"/>
    </source>
</evidence>
<evidence type="ECO:0000256" key="1">
    <source>
        <dbReference type="SAM" id="MobiDB-lite"/>
    </source>
</evidence>
<name>A0A1I7ZSX7_9BILA</name>
<keyword evidence="2" id="KW-1185">Reference proteome</keyword>
<accession>A0A1I7ZSX7</accession>
<proteinExistence type="predicted"/>
<feature type="region of interest" description="Disordered" evidence="1">
    <location>
        <begin position="114"/>
        <end position="136"/>
    </location>
</feature>
<dbReference type="Proteomes" id="UP000095287">
    <property type="component" value="Unplaced"/>
</dbReference>
<evidence type="ECO:0000313" key="3">
    <source>
        <dbReference type="WBParaSite" id="L893_g29481.t1"/>
    </source>
</evidence>
<dbReference type="WBParaSite" id="L893_g29481.t1">
    <property type="protein sequence ID" value="L893_g29481.t1"/>
    <property type="gene ID" value="L893_g29481"/>
</dbReference>
<feature type="region of interest" description="Disordered" evidence="1">
    <location>
        <begin position="157"/>
        <end position="217"/>
    </location>
</feature>
<protein>
    <submittedName>
        <fullName evidence="3">Transmembrane protein</fullName>
    </submittedName>
</protein>
<sequence>MKKICVVVSAVLLVTLLAIVVGVGLRWSGSKGEDGSGPQVEVNTAPVKRDRSSTPGAEHKEVTSAFGGYLGPMLIDTVHGTRMKELPSERTTKETTEMDLVYQADDGSTLRVNGHRSKATPPVHPLPSPPTEEEVPIRRENEKVYEKMGKADLMEIPAEDDDREHGVLPKSVQKTVKKKYDPSEYQDDEDEEEGQEDVAMPSRITDVEIRSGGRQKANIRQKRDDFEEYLLEEEADMDFLMANVEELEKNSTVI</sequence>
<dbReference type="AlphaFoldDB" id="A0A1I7ZSX7"/>